<name>A0ABS2C7D9_9NEIS</name>
<keyword evidence="3" id="KW-1185">Reference proteome</keyword>
<keyword evidence="1" id="KW-0732">Signal</keyword>
<dbReference type="Proteomes" id="UP001195660">
    <property type="component" value="Unassembled WGS sequence"/>
</dbReference>
<feature type="signal peptide" evidence="1">
    <location>
        <begin position="1"/>
        <end position="24"/>
    </location>
</feature>
<gene>
    <name evidence="2" type="ORF">GM173_00620</name>
</gene>
<comment type="caution">
    <text evidence="2">The sequence shown here is derived from an EMBL/GenBank/DDBJ whole genome shotgun (WGS) entry which is preliminary data.</text>
</comment>
<evidence type="ECO:0000313" key="2">
    <source>
        <dbReference type="EMBL" id="MBM5570077.1"/>
    </source>
</evidence>
<accession>A0ABS2C7D9</accession>
<dbReference type="RefSeq" id="WP_203569401.1">
    <property type="nucleotide sequence ID" value="NZ_WOFE01000001.1"/>
</dbReference>
<evidence type="ECO:0000256" key="1">
    <source>
        <dbReference type="SAM" id="SignalP"/>
    </source>
</evidence>
<feature type="chain" id="PRO_5046227650" evidence="1">
    <location>
        <begin position="25"/>
        <end position="159"/>
    </location>
</feature>
<dbReference type="EMBL" id="WOFE01000001">
    <property type="protein sequence ID" value="MBM5570077.1"/>
    <property type="molecule type" value="Genomic_DNA"/>
</dbReference>
<protein>
    <submittedName>
        <fullName evidence="2">Uncharacterized protein</fullName>
    </submittedName>
</protein>
<sequence>MSPLKQNIAKVVVMALLYAPQLHAALPSHFGDKVEAALACRSEWSTEWWRSYFRQHLEAPIRVWGEAEWFNGKNAELAGNRAQEVFVNTPESGALMVGVLINSPVATVRKNIETKMGFSFVELPGPYPRYLSKLGSVLVRVSEEQTKWYCARWNLGNRP</sequence>
<proteinExistence type="predicted"/>
<organism evidence="2 3">
    <name type="scientific">Deefgea chitinilytica</name>
    <dbReference type="NCBI Taxonomy" id="570276"/>
    <lineage>
        <taxon>Bacteria</taxon>
        <taxon>Pseudomonadati</taxon>
        <taxon>Pseudomonadota</taxon>
        <taxon>Betaproteobacteria</taxon>
        <taxon>Neisseriales</taxon>
        <taxon>Chitinibacteraceae</taxon>
        <taxon>Deefgea</taxon>
    </lineage>
</organism>
<reference evidence="2 3" key="1">
    <citation type="submission" date="2019-11" db="EMBL/GenBank/DDBJ databases">
        <title>Novel Deefgea species.</title>
        <authorList>
            <person name="Han J.-H."/>
        </authorList>
    </citation>
    <scope>NUCLEOTIDE SEQUENCE [LARGE SCALE GENOMIC DNA]</scope>
    <source>
        <strain evidence="2 3">LMG 24817</strain>
    </source>
</reference>
<evidence type="ECO:0000313" key="3">
    <source>
        <dbReference type="Proteomes" id="UP001195660"/>
    </source>
</evidence>